<dbReference type="Pfam" id="PF02518">
    <property type="entry name" value="HATPase_c"/>
    <property type="match status" value="1"/>
</dbReference>
<feature type="active site" evidence="3">
    <location>
        <position position="37"/>
    </location>
</feature>
<feature type="domain" description="Histidine kinase" evidence="6">
    <location>
        <begin position="882"/>
        <end position="1105"/>
    </location>
</feature>
<dbReference type="Pfam" id="PF03705">
    <property type="entry name" value="CheR_N"/>
    <property type="match status" value="1"/>
</dbReference>
<dbReference type="SUPFAM" id="SSF55785">
    <property type="entry name" value="PYP-like sensor domain (PAS domain)"/>
    <property type="match status" value="1"/>
</dbReference>
<reference evidence="9 10" key="1">
    <citation type="submission" date="2021-01" db="EMBL/GenBank/DDBJ databases">
        <title>Chryseolinea sp. Jin1 Genome sequencing and assembly.</title>
        <authorList>
            <person name="Kim I."/>
        </authorList>
    </citation>
    <scope>NUCLEOTIDE SEQUENCE [LARGE SCALE GENOMIC DNA]</scope>
    <source>
        <strain evidence="9 10">Jin1</strain>
    </source>
</reference>
<dbReference type="EC" id="2.7.13.3" evidence="2"/>
<dbReference type="SMART" id="SM00138">
    <property type="entry name" value="MeTrc"/>
    <property type="match status" value="1"/>
</dbReference>
<dbReference type="Pfam" id="PF01339">
    <property type="entry name" value="CheB_methylest"/>
    <property type="match status" value="1"/>
</dbReference>
<evidence type="ECO:0000256" key="5">
    <source>
        <dbReference type="SAM" id="MobiDB-lite"/>
    </source>
</evidence>
<keyword evidence="4" id="KW-0175">Coiled coil</keyword>
<dbReference type="CDD" id="cd16434">
    <property type="entry name" value="CheB-CheR_fusion"/>
    <property type="match status" value="1"/>
</dbReference>
<dbReference type="SUPFAM" id="SSF52738">
    <property type="entry name" value="Methylesterase CheB, C-terminal domain"/>
    <property type="match status" value="1"/>
</dbReference>
<feature type="compositionally biased region" description="Basic residues" evidence="5">
    <location>
        <begin position="1"/>
        <end position="15"/>
    </location>
</feature>
<feature type="domain" description="CheB-type methylesterase" evidence="7">
    <location>
        <begin position="28"/>
        <end position="207"/>
    </location>
</feature>
<dbReference type="InterPro" id="IPR003661">
    <property type="entry name" value="HisK_dim/P_dom"/>
</dbReference>
<dbReference type="InterPro" id="IPR036097">
    <property type="entry name" value="HisK_dim/P_sf"/>
</dbReference>
<dbReference type="PROSITE" id="PS50109">
    <property type="entry name" value="HIS_KIN"/>
    <property type="match status" value="1"/>
</dbReference>
<dbReference type="InterPro" id="IPR035909">
    <property type="entry name" value="CheB_C"/>
</dbReference>
<dbReference type="SUPFAM" id="SSF55874">
    <property type="entry name" value="ATPase domain of HSP90 chaperone/DNA topoisomerase II/histidine kinase"/>
    <property type="match status" value="1"/>
</dbReference>
<dbReference type="Gene3D" id="3.30.565.10">
    <property type="entry name" value="Histidine kinase-like ATPase, C-terminal domain"/>
    <property type="match status" value="1"/>
</dbReference>
<comment type="catalytic activity">
    <reaction evidence="1">
        <text>ATP + protein L-histidine = ADP + protein N-phospho-L-histidine.</text>
        <dbReference type="EC" id="2.7.13.3"/>
    </reaction>
</comment>
<dbReference type="Pfam" id="PF01739">
    <property type="entry name" value="CheR"/>
    <property type="match status" value="1"/>
</dbReference>
<dbReference type="CDD" id="cd00082">
    <property type="entry name" value="HisKA"/>
    <property type="match status" value="1"/>
</dbReference>
<dbReference type="InterPro" id="IPR022641">
    <property type="entry name" value="CheR_N"/>
</dbReference>
<dbReference type="PANTHER" id="PTHR24422">
    <property type="entry name" value="CHEMOTAXIS PROTEIN METHYLTRANSFERASE"/>
    <property type="match status" value="1"/>
</dbReference>
<proteinExistence type="predicted"/>
<dbReference type="InterPro" id="IPR003594">
    <property type="entry name" value="HATPase_dom"/>
</dbReference>
<evidence type="ECO:0000313" key="9">
    <source>
        <dbReference type="EMBL" id="MBL0745723.1"/>
    </source>
</evidence>
<evidence type="ECO:0000256" key="1">
    <source>
        <dbReference type="ARBA" id="ARBA00000085"/>
    </source>
</evidence>
<dbReference type="SUPFAM" id="SSF47384">
    <property type="entry name" value="Homodimeric domain of signal transducing histidine kinase"/>
    <property type="match status" value="1"/>
</dbReference>
<dbReference type="EMBL" id="JAERRB010000019">
    <property type="protein sequence ID" value="MBL0745723.1"/>
    <property type="molecule type" value="Genomic_DNA"/>
</dbReference>
<dbReference type="Gene3D" id="3.40.50.180">
    <property type="entry name" value="Methylesterase CheB, C-terminal domain"/>
    <property type="match status" value="1"/>
</dbReference>
<evidence type="ECO:0000256" key="4">
    <source>
        <dbReference type="SAM" id="Coils"/>
    </source>
</evidence>
<dbReference type="Proteomes" id="UP000613030">
    <property type="component" value="Unassembled WGS sequence"/>
</dbReference>
<dbReference type="PROSITE" id="PS50122">
    <property type="entry name" value="CHEB"/>
    <property type="match status" value="1"/>
</dbReference>
<dbReference type="Gene3D" id="3.30.450.20">
    <property type="entry name" value="PAS domain"/>
    <property type="match status" value="1"/>
</dbReference>
<dbReference type="Gene3D" id="3.40.50.150">
    <property type="entry name" value="Vaccinia Virus protein VP39"/>
    <property type="match status" value="1"/>
</dbReference>
<keyword evidence="10" id="KW-1185">Reference proteome</keyword>
<dbReference type="PRINTS" id="PR00996">
    <property type="entry name" value="CHERMTFRASE"/>
</dbReference>
<evidence type="ECO:0000256" key="2">
    <source>
        <dbReference type="ARBA" id="ARBA00012438"/>
    </source>
</evidence>
<dbReference type="SMART" id="SM00388">
    <property type="entry name" value="HisKA"/>
    <property type="match status" value="1"/>
</dbReference>
<evidence type="ECO:0000313" key="10">
    <source>
        <dbReference type="Proteomes" id="UP000613030"/>
    </source>
</evidence>
<sequence>MKTKSPHKIAIRPRAGKPAAKNTPRAETFPIAAFGASAGGLEAFSELLKNLNCDLGVAYVFIMHLSPQHKSSLCEILQNKTKMSVHTVKNGMNVRPDNVYVIPPNAFMSLIDGHFKLSPRLKAPRGGAFAIDFFFTTLAAIYKNNSIGVILSGNATDGTLGLKAIKAEGGITFAQDDSAKFPGMPKNAYDSGYADFRLSPQKIAKEIALLTKIPYSGLPTAKIHEQGENNIIDAELLKKLLAIVKSKKGVDFFGQYKQAMIYRRVLRRVVLNKCKTLRDYILILESNEKEVHELYNDFLINVTTFFRDPEFFTTLEKQVLPALLKNRNDDDPIRIWIAGCATGEEAYSVAICLKDFLQARDEDYPFQIFASDLDLEAIEKARLGIYTGNTLQNVRPQQLTQYFKKLNHHYQIEKNIRELCIFSQHNLLKDPPFSQMDIISCQNVLIYLEPAPQQTILQIFHYALKPSGYLFLGKAETVAGATDLFDARDEEIKIYARRNTKAPWAQLSNSTPGLASSPPVTRSMPRQKVNIEGEMSKLLLDRFVWPSVILNQNLNIIQFYGVTSPYLGPLVGKASLNVLKMIQQDLLVYLRTLLAEARKTGMPASKDGIILTHNNVTREIIIEVVPKKVENEFFFLVVFKENLAYDLPSPGKKPIADQKSKIIMRLQGELEQSREVIRTTSEEYESTHEDLQAHTEELLSANEELKSTNEELETSKEELQSTNEELTSINEELERRNNELKASQSYAKAITDTVNSPFLVLTSNLQVKSANNSFYNTFQLTPAKTDGHSIFDLNGQAWDDSIVRRSLSTLLGKKTAYLEFEFTKYFPGIGELAFVVNMHKLTVGDNPAEFLILLALINISEAVRSNNELKKINNHLIEFTFGVSHDLQEPLRKIMTFANLLSGRKLSDEVAEQYVAKINRAVERVSTLVQATVQYSSLLKGHQQEFKSVDLNKTTKDICKDLELMIEEKHAAIHIEHLPVVNGEPVLLHQVFYNIIKNALKFSNKDPIIKITTERPPIAAYTQYHLKKGRHYVAIRIQDNGIGFDQQYADNIFSLYKRLDDDKKVKGAGMGLSICKKIVEDHEGAIFAKGIKNRGATFTILLPTP</sequence>
<dbReference type="Pfam" id="PF00512">
    <property type="entry name" value="HisKA"/>
    <property type="match status" value="1"/>
</dbReference>
<dbReference type="InterPro" id="IPR050903">
    <property type="entry name" value="Bact_Chemotaxis_MeTrfase"/>
</dbReference>
<evidence type="ECO:0000259" key="7">
    <source>
        <dbReference type="PROSITE" id="PS50122"/>
    </source>
</evidence>
<dbReference type="RefSeq" id="WP_202016329.1">
    <property type="nucleotide sequence ID" value="NZ_JAERRB010000019.1"/>
</dbReference>
<dbReference type="PANTHER" id="PTHR24422:SF27">
    <property type="entry name" value="PROTEIN-GLUTAMATE O-METHYLTRANSFERASE"/>
    <property type="match status" value="1"/>
</dbReference>
<gene>
    <name evidence="9" type="ORF">JI741_31105</name>
</gene>
<dbReference type="InterPro" id="IPR000673">
    <property type="entry name" value="Sig_transdc_resp-reg_Me-estase"/>
</dbReference>
<keyword evidence="3" id="KW-0145">Chemotaxis</keyword>
<organism evidence="9 10">
    <name type="scientific">Chryseolinea lacunae</name>
    <dbReference type="NCBI Taxonomy" id="2801331"/>
    <lineage>
        <taxon>Bacteria</taxon>
        <taxon>Pseudomonadati</taxon>
        <taxon>Bacteroidota</taxon>
        <taxon>Cytophagia</taxon>
        <taxon>Cytophagales</taxon>
        <taxon>Fulvivirgaceae</taxon>
        <taxon>Chryseolinea</taxon>
    </lineage>
</organism>
<evidence type="ECO:0000256" key="3">
    <source>
        <dbReference type="PROSITE-ProRule" id="PRU00050"/>
    </source>
</evidence>
<evidence type="ECO:0000259" key="6">
    <source>
        <dbReference type="PROSITE" id="PS50109"/>
    </source>
</evidence>
<dbReference type="SUPFAM" id="SSF47757">
    <property type="entry name" value="Chemotaxis receptor methyltransferase CheR, N-terminal domain"/>
    <property type="match status" value="1"/>
</dbReference>
<dbReference type="InterPro" id="IPR036890">
    <property type="entry name" value="HATPase_C_sf"/>
</dbReference>
<protein>
    <recommendedName>
        <fullName evidence="2">histidine kinase</fullName>
        <ecNumber evidence="2">2.7.13.3</ecNumber>
    </recommendedName>
</protein>
<dbReference type="InterPro" id="IPR035965">
    <property type="entry name" value="PAS-like_dom_sf"/>
</dbReference>
<dbReference type="InterPro" id="IPR029063">
    <property type="entry name" value="SAM-dependent_MTases_sf"/>
</dbReference>
<dbReference type="InterPro" id="IPR022642">
    <property type="entry name" value="CheR_C"/>
</dbReference>
<accession>A0ABS1L2P4</accession>
<feature type="domain" description="CheR-type methyltransferase" evidence="8">
    <location>
        <begin position="237"/>
        <end position="498"/>
    </location>
</feature>
<dbReference type="SUPFAM" id="SSF53335">
    <property type="entry name" value="S-adenosyl-L-methionine-dependent methyltransferases"/>
    <property type="match status" value="1"/>
</dbReference>
<dbReference type="SMART" id="SM00387">
    <property type="entry name" value="HATPase_c"/>
    <property type="match status" value="1"/>
</dbReference>
<dbReference type="InterPro" id="IPR005467">
    <property type="entry name" value="His_kinase_dom"/>
</dbReference>
<name>A0ABS1L2P4_9BACT</name>
<keyword evidence="3" id="KW-0378">Hydrolase</keyword>
<comment type="caution">
    <text evidence="9">The sequence shown here is derived from an EMBL/GenBank/DDBJ whole genome shotgun (WGS) entry which is preliminary data.</text>
</comment>
<dbReference type="InterPro" id="IPR000780">
    <property type="entry name" value="CheR_MeTrfase"/>
</dbReference>
<feature type="active site" evidence="3">
    <location>
        <position position="64"/>
    </location>
</feature>
<dbReference type="PROSITE" id="PS50123">
    <property type="entry name" value="CHER"/>
    <property type="match status" value="1"/>
</dbReference>
<evidence type="ECO:0000259" key="8">
    <source>
        <dbReference type="PROSITE" id="PS50123"/>
    </source>
</evidence>
<dbReference type="Gene3D" id="1.10.287.130">
    <property type="match status" value="1"/>
</dbReference>
<feature type="active site" evidence="3">
    <location>
        <position position="157"/>
    </location>
</feature>
<feature type="coiled-coil region" evidence="4">
    <location>
        <begin position="663"/>
        <end position="743"/>
    </location>
</feature>
<feature type="region of interest" description="Disordered" evidence="5">
    <location>
        <begin position="1"/>
        <end position="23"/>
    </location>
</feature>